<comment type="caution">
    <text evidence="3">The sequence shown here is derived from an EMBL/GenBank/DDBJ whole genome shotgun (WGS) entry which is preliminary data.</text>
</comment>
<proteinExistence type="predicted"/>
<feature type="domain" description="ATP-grasp" evidence="2">
    <location>
        <begin position="129"/>
        <end position="327"/>
    </location>
</feature>
<dbReference type="InterPro" id="IPR011761">
    <property type="entry name" value="ATP-grasp"/>
</dbReference>
<dbReference type="Pfam" id="PF02786">
    <property type="entry name" value="CPSase_L_D2"/>
    <property type="match status" value="1"/>
</dbReference>
<dbReference type="AlphaFoldDB" id="A0A4R1AQK9"/>
<name>A0A4R1AQK9_9BACI</name>
<dbReference type="Proteomes" id="UP000293846">
    <property type="component" value="Unassembled WGS sequence"/>
</dbReference>
<keyword evidence="1" id="KW-0547">Nucleotide-binding</keyword>
<dbReference type="RefSeq" id="WP_131238019.1">
    <property type="nucleotide sequence ID" value="NZ_CP183326.1"/>
</dbReference>
<dbReference type="GO" id="GO:0046872">
    <property type="term" value="F:metal ion binding"/>
    <property type="evidence" value="ECO:0007669"/>
    <property type="project" value="InterPro"/>
</dbReference>
<dbReference type="GO" id="GO:0005524">
    <property type="term" value="F:ATP binding"/>
    <property type="evidence" value="ECO:0007669"/>
    <property type="project" value="UniProtKB-UniRule"/>
</dbReference>
<gene>
    <name evidence="3" type="ORF">E0Y62_20935</name>
</gene>
<accession>A0A4R1AQK9</accession>
<evidence type="ECO:0000313" key="4">
    <source>
        <dbReference type="Proteomes" id="UP000293846"/>
    </source>
</evidence>
<evidence type="ECO:0000313" key="3">
    <source>
        <dbReference type="EMBL" id="TCJ02136.1"/>
    </source>
</evidence>
<organism evidence="3 4">
    <name type="scientific">Cytobacillus praedii</name>
    <dbReference type="NCBI Taxonomy" id="1742358"/>
    <lineage>
        <taxon>Bacteria</taxon>
        <taxon>Bacillati</taxon>
        <taxon>Bacillota</taxon>
        <taxon>Bacilli</taxon>
        <taxon>Bacillales</taxon>
        <taxon>Bacillaceae</taxon>
        <taxon>Cytobacillus</taxon>
    </lineage>
</organism>
<dbReference type="OrthoDB" id="5420347at2"/>
<dbReference type="Gene3D" id="3.30.470.20">
    <property type="entry name" value="ATP-grasp fold, B domain"/>
    <property type="match status" value="1"/>
</dbReference>
<dbReference type="SUPFAM" id="SSF56059">
    <property type="entry name" value="Glutathione synthetase ATP-binding domain-like"/>
    <property type="match status" value="1"/>
</dbReference>
<evidence type="ECO:0000256" key="1">
    <source>
        <dbReference type="PROSITE-ProRule" id="PRU00409"/>
    </source>
</evidence>
<dbReference type="PROSITE" id="PS50975">
    <property type="entry name" value="ATP_GRASP"/>
    <property type="match status" value="1"/>
</dbReference>
<reference evidence="3 4" key="1">
    <citation type="submission" date="2019-03" db="EMBL/GenBank/DDBJ databases">
        <authorList>
            <person name="Jensen L."/>
            <person name="Storgaard J."/>
            <person name="Sulaj E."/>
            <person name="Schramm A."/>
            <person name="Marshall I.P.G."/>
        </authorList>
    </citation>
    <scope>NUCLEOTIDE SEQUENCE [LARGE SCALE GENOMIC DNA]</scope>
    <source>
        <strain evidence="3 4">2017H2G3</strain>
    </source>
</reference>
<evidence type="ECO:0000259" key="2">
    <source>
        <dbReference type="PROSITE" id="PS50975"/>
    </source>
</evidence>
<keyword evidence="4" id="KW-1185">Reference proteome</keyword>
<sequence length="410" mass="47784">MYNKNRLSKQQFIPIILGASIGVYSTARSFHEAYGVNSISICRHLTGQINHSNIIEPLVESRMEDEDTFFQCLQRITDDFPNTPKIIIGSDEWHVEMIVKLKGALDKSWIIPYTDNEKLQKVIDKTNFYKLCDELDVDYPKYISLKSNQLLDNDLPFSFPIVIKPTSRVIYESLSFNGKKKVFIAQNRHELDEIITLLRKAGYHENLVIQEYVPGDDTAMHILTLYIAQDGQTKLAAFGQTLLEDHTPGGIGNPVAIRTFQNDEVVKQAEKLVKHVGYVGFANFDLKYDQRDGKYKFFELNPRLGRSNFYITATGHNPTEFYIDEYLNQKKLSYTIVKKEVLYSIVPKKLLLNYIREAELKGRIRKLYSKRLVKNPLFYFSVEKNIKRLFYIFASTFNYYRKFKKYPPHS</sequence>
<keyword evidence="1" id="KW-0067">ATP-binding</keyword>
<dbReference type="EMBL" id="SJTH01000040">
    <property type="protein sequence ID" value="TCJ02136.1"/>
    <property type="molecule type" value="Genomic_DNA"/>
</dbReference>
<dbReference type="InterPro" id="IPR005479">
    <property type="entry name" value="CPAse_ATP-bd"/>
</dbReference>
<protein>
    <submittedName>
        <fullName evidence="3">ATP-grasp domain-containing protein</fullName>
    </submittedName>
</protein>